<dbReference type="InterPro" id="IPR003607">
    <property type="entry name" value="HD/PDEase_dom"/>
</dbReference>
<evidence type="ECO:0000256" key="6">
    <source>
        <dbReference type="ARBA" id="ARBA00022741"/>
    </source>
</evidence>
<dbReference type="InterPro" id="IPR050264">
    <property type="entry name" value="Bact_CCA-adding_enz_type3_sf"/>
</dbReference>
<evidence type="ECO:0000256" key="5">
    <source>
        <dbReference type="ARBA" id="ARBA00022723"/>
    </source>
</evidence>
<keyword evidence="4" id="KW-0548">Nucleotidyltransferase</keyword>
<dbReference type="CDD" id="cd05398">
    <property type="entry name" value="NT_ClassII-CCAase"/>
    <property type="match status" value="1"/>
</dbReference>
<evidence type="ECO:0000256" key="4">
    <source>
        <dbReference type="ARBA" id="ARBA00022695"/>
    </source>
</evidence>
<protein>
    <submittedName>
        <fullName evidence="13">CCA tRNA nucleotidyltransferase</fullName>
    </submittedName>
</protein>
<feature type="domain" description="Poly A polymerase head" evidence="10">
    <location>
        <begin position="34"/>
        <end position="155"/>
    </location>
</feature>
<dbReference type="PANTHER" id="PTHR46173:SF1">
    <property type="entry name" value="CCA TRNA NUCLEOTIDYLTRANSFERASE 1, MITOCHONDRIAL"/>
    <property type="match status" value="1"/>
</dbReference>
<dbReference type="Gene3D" id="1.10.3090.10">
    <property type="entry name" value="cca-adding enzyme, domain 2"/>
    <property type="match status" value="1"/>
</dbReference>
<evidence type="ECO:0000313" key="13">
    <source>
        <dbReference type="EMBL" id="MCA9757044.1"/>
    </source>
</evidence>
<proteinExistence type="inferred from homology"/>
<dbReference type="GO" id="GO:0046872">
    <property type="term" value="F:metal ion binding"/>
    <property type="evidence" value="ECO:0007669"/>
    <property type="project" value="UniProtKB-KW"/>
</dbReference>
<evidence type="ECO:0000256" key="8">
    <source>
        <dbReference type="ARBA" id="ARBA00022884"/>
    </source>
</evidence>
<reference evidence="13" key="1">
    <citation type="submission" date="2020-04" db="EMBL/GenBank/DDBJ databases">
        <authorList>
            <person name="Zhang T."/>
        </authorList>
    </citation>
    <scope>NUCLEOTIDE SEQUENCE</scope>
    <source>
        <strain evidence="13">HKST-UBA02</strain>
    </source>
</reference>
<dbReference type="NCBIfam" id="TIGR00277">
    <property type="entry name" value="HDIG"/>
    <property type="match status" value="1"/>
</dbReference>
<dbReference type="InterPro" id="IPR032828">
    <property type="entry name" value="PolyA_RNA-bd"/>
</dbReference>
<comment type="caution">
    <text evidence="13">The sequence shown here is derived from an EMBL/GenBank/DDBJ whole genome shotgun (WGS) entry which is preliminary data.</text>
</comment>
<dbReference type="EMBL" id="JAGQHS010000078">
    <property type="protein sequence ID" value="MCA9757044.1"/>
    <property type="molecule type" value="Genomic_DNA"/>
</dbReference>
<accession>A0A956ND80</accession>
<evidence type="ECO:0000259" key="12">
    <source>
        <dbReference type="Pfam" id="PF13735"/>
    </source>
</evidence>
<dbReference type="Gene3D" id="1.10.246.80">
    <property type="match status" value="1"/>
</dbReference>
<dbReference type="GO" id="GO:0016779">
    <property type="term" value="F:nucleotidyltransferase activity"/>
    <property type="evidence" value="ECO:0007669"/>
    <property type="project" value="UniProtKB-KW"/>
</dbReference>
<dbReference type="PANTHER" id="PTHR46173">
    <property type="entry name" value="CCA TRNA NUCLEOTIDYLTRANSFERASE 1, MITOCHONDRIAL"/>
    <property type="match status" value="1"/>
</dbReference>
<reference evidence="13" key="2">
    <citation type="journal article" date="2021" name="Microbiome">
        <title>Successional dynamics and alternative stable states in a saline activated sludge microbial community over 9 years.</title>
        <authorList>
            <person name="Wang Y."/>
            <person name="Ye J."/>
            <person name="Ju F."/>
            <person name="Liu L."/>
            <person name="Boyd J.A."/>
            <person name="Deng Y."/>
            <person name="Parks D.H."/>
            <person name="Jiang X."/>
            <person name="Yin X."/>
            <person name="Woodcroft B.J."/>
            <person name="Tyson G.W."/>
            <person name="Hugenholtz P."/>
            <person name="Polz M.F."/>
            <person name="Zhang T."/>
        </authorList>
    </citation>
    <scope>NUCLEOTIDE SEQUENCE</scope>
    <source>
        <strain evidence="13">HKST-UBA02</strain>
    </source>
</reference>
<dbReference type="AlphaFoldDB" id="A0A956ND80"/>
<dbReference type="InterPro" id="IPR032810">
    <property type="entry name" value="CCA-adding_enz_C"/>
</dbReference>
<evidence type="ECO:0000256" key="3">
    <source>
        <dbReference type="ARBA" id="ARBA00022694"/>
    </source>
</evidence>
<dbReference type="InterPro" id="IPR006675">
    <property type="entry name" value="HDIG_dom"/>
</dbReference>
<keyword evidence="5" id="KW-0479">Metal-binding</keyword>
<dbReference type="Gene3D" id="3.30.460.10">
    <property type="entry name" value="Beta Polymerase, domain 2"/>
    <property type="match status" value="1"/>
</dbReference>
<organism evidence="13 14">
    <name type="scientific">Eiseniibacteriota bacterium</name>
    <dbReference type="NCBI Taxonomy" id="2212470"/>
    <lineage>
        <taxon>Bacteria</taxon>
        <taxon>Candidatus Eiseniibacteriota</taxon>
    </lineage>
</organism>
<dbReference type="GO" id="GO:0000049">
    <property type="term" value="F:tRNA binding"/>
    <property type="evidence" value="ECO:0007669"/>
    <property type="project" value="TreeGrafter"/>
</dbReference>
<dbReference type="SUPFAM" id="SSF81301">
    <property type="entry name" value="Nucleotidyltransferase"/>
    <property type="match status" value="1"/>
</dbReference>
<comment type="cofactor">
    <cofactor evidence="1">
        <name>Mg(2+)</name>
        <dbReference type="ChEBI" id="CHEBI:18420"/>
    </cofactor>
</comment>
<keyword evidence="6" id="KW-0547">Nucleotide-binding</keyword>
<dbReference type="SUPFAM" id="SSF81891">
    <property type="entry name" value="Poly A polymerase C-terminal region-like"/>
    <property type="match status" value="1"/>
</dbReference>
<dbReference type="Proteomes" id="UP000739538">
    <property type="component" value="Unassembled WGS sequence"/>
</dbReference>
<keyword evidence="2 9" id="KW-0808">Transferase</keyword>
<dbReference type="InterPro" id="IPR002646">
    <property type="entry name" value="PolA_pol_head_dom"/>
</dbReference>
<keyword evidence="3" id="KW-0819">tRNA processing</keyword>
<name>A0A956ND80_UNCEI</name>
<dbReference type="Pfam" id="PF01743">
    <property type="entry name" value="PolyA_pol"/>
    <property type="match status" value="1"/>
</dbReference>
<evidence type="ECO:0000313" key="14">
    <source>
        <dbReference type="Proteomes" id="UP000739538"/>
    </source>
</evidence>
<dbReference type="GO" id="GO:0008033">
    <property type="term" value="P:tRNA processing"/>
    <property type="evidence" value="ECO:0007669"/>
    <property type="project" value="UniProtKB-KW"/>
</dbReference>
<keyword evidence="7" id="KW-0460">Magnesium</keyword>
<gene>
    <name evidence="13" type="ORF">KDA27_14665</name>
</gene>
<feature type="domain" description="CCA-adding enzyme C-terminal" evidence="12">
    <location>
        <begin position="304"/>
        <end position="449"/>
    </location>
</feature>
<evidence type="ECO:0000259" key="10">
    <source>
        <dbReference type="Pfam" id="PF01743"/>
    </source>
</evidence>
<keyword evidence="8 9" id="KW-0694">RNA-binding</keyword>
<dbReference type="Pfam" id="PF12627">
    <property type="entry name" value="PolyA_pol_RNAbd"/>
    <property type="match status" value="1"/>
</dbReference>
<dbReference type="CDD" id="cd00077">
    <property type="entry name" value="HDc"/>
    <property type="match status" value="1"/>
</dbReference>
<dbReference type="InterPro" id="IPR043519">
    <property type="entry name" value="NT_sf"/>
</dbReference>
<evidence type="ECO:0000256" key="7">
    <source>
        <dbReference type="ARBA" id="ARBA00022842"/>
    </source>
</evidence>
<dbReference type="Pfam" id="PF13735">
    <property type="entry name" value="tRNA_NucTran2_2"/>
    <property type="match status" value="1"/>
</dbReference>
<evidence type="ECO:0000256" key="2">
    <source>
        <dbReference type="ARBA" id="ARBA00022679"/>
    </source>
</evidence>
<dbReference type="GO" id="GO:0000166">
    <property type="term" value="F:nucleotide binding"/>
    <property type="evidence" value="ECO:0007669"/>
    <property type="project" value="UniProtKB-KW"/>
</dbReference>
<comment type="similarity">
    <text evidence="9">Belongs to the tRNA nucleotidyltransferase/poly(A) polymerase family.</text>
</comment>
<evidence type="ECO:0000256" key="9">
    <source>
        <dbReference type="RuleBase" id="RU003953"/>
    </source>
</evidence>
<sequence length="460" mass="51456">MYRERELPDALASAVVPGEVRDIAARLEEAGGQAWIVGGAVRDSILGRQVRDWDLATDLLPETIRSLFPRTVAVGAQFGTIVVVGQDDEYEVTTFRRDLGYSDGRHPDTVEYSTRPEDDLARRDFTVNALAWNPDARSLLDPHGGLADLDARRLRTVGTPHERFAEDALRILRAVRLSVQLDFEIERDTLRAVVRLAPTLTRVSRERVAAEMERILGTERAGAGLELLHETGLLSRILPELVSCYGVAQNPHHAYDVFYHTLAAVDGAAPEDRLVRWAALFHDVGKPETRVLGEHTATFYSHQIRSEQHARRALSRLRFSNEDRGDVAHLVRQHMFHYTSDWSDGAVRRFLRTVGPDQVRALYRLRAADTRGNGKRTRVAPELDELAERIEQVLASDAALSVKDLAISGHDLMDRFGRPPGKWIGSILHALLEDVLEDPSRNEPSALLARAEELLGLPQS</sequence>
<evidence type="ECO:0000259" key="11">
    <source>
        <dbReference type="Pfam" id="PF12627"/>
    </source>
</evidence>
<feature type="domain" description="tRNA nucleotidyltransferase/poly(A) polymerase RNA and SrmB- binding" evidence="11">
    <location>
        <begin position="182"/>
        <end position="241"/>
    </location>
</feature>
<evidence type="ECO:0000256" key="1">
    <source>
        <dbReference type="ARBA" id="ARBA00001946"/>
    </source>
</evidence>